<dbReference type="EMBL" id="LGLV01000004">
    <property type="protein sequence ID" value="OBZ97053.1"/>
    <property type="molecule type" value="Genomic_DNA"/>
</dbReference>
<comment type="subcellular location">
    <subcellularLocation>
        <location evidence="1">Cell outer membrane</location>
    </subcellularLocation>
</comment>
<sequence>MSQPSKWWWGLLPLVLLWFVATGVVHKSIVADLRDRATAALGSSIADPAIAVAGRDVSISGMTFSTEDAAKTASTAASVWGVRKAVSDARTPAVAAPFDWSATRDGEAVSLTGNVPNPSIRDKIVAAAKAAFSGAAIKDDMTYASGAPAGYDIAALFGLEQLGHLTGGGVSLSDTALSLSGNAATQDLYDQVAAGLKALPQGFTLAKSDVVAPAKPAAVPVAVAVPVAAVPAGYAFAATKDAGTLTLTGNYPDEDTHSKIADAVKGLFAGSAIADKLTAATGAPAGFGDAAVAALGALSRLASGAVSLSNTDAKLSGEALYQQAVGSIQESFAAALPTGFTAQPVEISVRAAEPAVDAAGCQTTLNSLLSTATINFETGKAQISSASKGLLDLIVATVGRCPENKTIEVSGNTDSTGDEAANVALSEQRAKSVVAYLQDAGVSPGRLAAFGYGSSRPVASNDTEEGRTKNRRIEFSVK</sequence>
<dbReference type="PANTHER" id="PTHR30329">
    <property type="entry name" value="STATOR ELEMENT OF FLAGELLAR MOTOR COMPLEX"/>
    <property type="match status" value="1"/>
</dbReference>
<keyword evidence="7" id="KW-0969">Cilium</keyword>
<evidence type="ECO:0000313" key="8">
    <source>
        <dbReference type="Proteomes" id="UP000093111"/>
    </source>
</evidence>
<organism evidence="7 8">
    <name type="scientific">Pararhizobium polonicum</name>
    <dbReference type="NCBI Taxonomy" id="1612624"/>
    <lineage>
        <taxon>Bacteria</taxon>
        <taxon>Pseudomonadati</taxon>
        <taxon>Pseudomonadota</taxon>
        <taxon>Alphaproteobacteria</taxon>
        <taxon>Hyphomicrobiales</taxon>
        <taxon>Rhizobiaceae</taxon>
        <taxon>Rhizobium/Agrobacterium group</taxon>
        <taxon>Pararhizobium</taxon>
    </lineage>
</organism>
<dbReference type="PRINTS" id="PR01023">
    <property type="entry name" value="NAFLGMOTY"/>
</dbReference>
<evidence type="ECO:0000256" key="3">
    <source>
        <dbReference type="ARBA" id="ARBA00023237"/>
    </source>
</evidence>
<dbReference type="Pfam" id="PF04972">
    <property type="entry name" value="BON"/>
    <property type="match status" value="1"/>
</dbReference>
<dbReference type="InterPro" id="IPR050330">
    <property type="entry name" value="Bact_OuterMem_StrucFunc"/>
</dbReference>
<dbReference type="PROSITE" id="PS51123">
    <property type="entry name" value="OMPA_2"/>
    <property type="match status" value="1"/>
</dbReference>
<keyword evidence="2 4" id="KW-0472">Membrane</keyword>
<evidence type="ECO:0000256" key="4">
    <source>
        <dbReference type="PROSITE-ProRule" id="PRU00473"/>
    </source>
</evidence>
<dbReference type="Pfam" id="PF00691">
    <property type="entry name" value="OmpA"/>
    <property type="match status" value="1"/>
</dbReference>
<accession>A0A1C7P727</accession>
<feature type="compositionally biased region" description="Basic and acidic residues" evidence="5">
    <location>
        <begin position="464"/>
        <end position="478"/>
    </location>
</feature>
<proteinExistence type="predicted"/>
<dbReference type="PRINTS" id="PR01021">
    <property type="entry name" value="OMPADOMAIN"/>
</dbReference>
<dbReference type="RefSeq" id="WP_068952234.1">
    <property type="nucleotide sequence ID" value="NZ_LGLV01000004.1"/>
</dbReference>
<keyword evidence="7" id="KW-0966">Cell projection</keyword>
<keyword evidence="7" id="KW-0282">Flagellum</keyword>
<evidence type="ECO:0000256" key="1">
    <source>
        <dbReference type="ARBA" id="ARBA00004442"/>
    </source>
</evidence>
<dbReference type="InterPro" id="IPR006665">
    <property type="entry name" value="OmpA-like"/>
</dbReference>
<dbReference type="AlphaFoldDB" id="A0A1C7P727"/>
<feature type="domain" description="OmpA-like" evidence="6">
    <location>
        <begin position="363"/>
        <end position="478"/>
    </location>
</feature>
<dbReference type="Proteomes" id="UP000093111">
    <property type="component" value="Unassembled WGS sequence"/>
</dbReference>
<evidence type="ECO:0000313" key="7">
    <source>
        <dbReference type="EMBL" id="OBZ97053.1"/>
    </source>
</evidence>
<dbReference type="InterPro" id="IPR007055">
    <property type="entry name" value="BON_dom"/>
</dbReference>
<dbReference type="OrthoDB" id="5525824at2"/>
<dbReference type="PANTHER" id="PTHR30329:SF21">
    <property type="entry name" value="LIPOPROTEIN YIAD-RELATED"/>
    <property type="match status" value="1"/>
</dbReference>
<dbReference type="SUPFAM" id="SSF103088">
    <property type="entry name" value="OmpA-like"/>
    <property type="match status" value="1"/>
</dbReference>
<dbReference type="InterPro" id="IPR006664">
    <property type="entry name" value="OMP_bac"/>
</dbReference>
<dbReference type="CDD" id="cd07185">
    <property type="entry name" value="OmpA_C-like"/>
    <property type="match status" value="1"/>
</dbReference>
<name>A0A1C7P727_9HYPH</name>
<reference evidence="7 8" key="1">
    <citation type="journal article" date="2016" name="Syst. Appl. Microbiol.">
        <title>Pararhizobium polonicum sp. nov. isolated from tumors on stone fruit rootstocks.</title>
        <authorList>
            <person name="Pulawska J."/>
            <person name="Kuzmanovic N."/>
            <person name="Willems A."/>
            <person name="Pothier J.F."/>
        </authorList>
    </citation>
    <scope>NUCLEOTIDE SEQUENCE [LARGE SCALE GENOMIC DNA]</scope>
    <source>
        <strain evidence="7 8">F5.1</strain>
    </source>
</reference>
<feature type="region of interest" description="Disordered" evidence="5">
    <location>
        <begin position="453"/>
        <end position="478"/>
    </location>
</feature>
<dbReference type="STRING" id="1612624.ADU59_05035"/>
<dbReference type="InterPro" id="IPR036737">
    <property type="entry name" value="OmpA-like_sf"/>
</dbReference>
<gene>
    <name evidence="7" type="ORF">ADU59_05035</name>
</gene>
<evidence type="ECO:0000259" key="6">
    <source>
        <dbReference type="PROSITE" id="PS51123"/>
    </source>
</evidence>
<comment type="caution">
    <text evidence="7">The sequence shown here is derived from an EMBL/GenBank/DDBJ whole genome shotgun (WGS) entry which is preliminary data.</text>
</comment>
<protein>
    <submittedName>
        <fullName evidence="7">Flagellar motor protein MotB</fullName>
    </submittedName>
</protein>
<dbReference type="GO" id="GO:0009279">
    <property type="term" value="C:cell outer membrane"/>
    <property type="evidence" value="ECO:0007669"/>
    <property type="project" value="UniProtKB-SubCell"/>
</dbReference>
<keyword evidence="3" id="KW-0998">Cell outer membrane</keyword>
<evidence type="ECO:0000256" key="5">
    <source>
        <dbReference type="SAM" id="MobiDB-lite"/>
    </source>
</evidence>
<dbReference type="PATRIC" id="fig|1612624.7.peg.1051"/>
<dbReference type="Gene3D" id="3.30.1330.60">
    <property type="entry name" value="OmpA-like domain"/>
    <property type="match status" value="1"/>
</dbReference>
<dbReference type="Gene3D" id="3.40.1520.20">
    <property type="match status" value="2"/>
</dbReference>
<evidence type="ECO:0000256" key="2">
    <source>
        <dbReference type="ARBA" id="ARBA00023136"/>
    </source>
</evidence>
<keyword evidence="8" id="KW-1185">Reference proteome</keyword>